<reference evidence="11 12" key="1">
    <citation type="submission" date="2016-11" db="EMBL/GenBank/DDBJ databases">
        <authorList>
            <person name="Jaros S."/>
            <person name="Januszkiewicz K."/>
            <person name="Wedrychowicz H."/>
        </authorList>
    </citation>
    <scope>NUCLEOTIDE SEQUENCE [LARGE SCALE GENOMIC DNA]</scope>
    <source>
        <strain evidence="11 12">DSM 8605</strain>
    </source>
</reference>
<comment type="pathway">
    <text evidence="2 9">Amino-acid biosynthesis; L-tryptophan biosynthesis; L-tryptophan from chorismate: step 3/5.</text>
</comment>
<dbReference type="InterPro" id="IPR044643">
    <property type="entry name" value="TrpF_fam"/>
</dbReference>
<evidence type="ECO:0000256" key="5">
    <source>
        <dbReference type="ARBA" id="ARBA00022605"/>
    </source>
</evidence>
<evidence type="ECO:0000313" key="12">
    <source>
        <dbReference type="Proteomes" id="UP000184447"/>
    </source>
</evidence>
<evidence type="ECO:0000313" key="11">
    <source>
        <dbReference type="EMBL" id="SHI04924.1"/>
    </source>
</evidence>
<dbReference type="STRING" id="1121316.SAMN02745207_04039"/>
<keyword evidence="7 9" id="KW-0057">Aromatic amino acid biosynthesis</keyword>
<comment type="catalytic activity">
    <reaction evidence="1 9">
        <text>N-(5-phospho-beta-D-ribosyl)anthranilate = 1-(2-carboxyphenylamino)-1-deoxy-D-ribulose 5-phosphate</text>
        <dbReference type="Rhea" id="RHEA:21540"/>
        <dbReference type="ChEBI" id="CHEBI:18277"/>
        <dbReference type="ChEBI" id="CHEBI:58613"/>
        <dbReference type="EC" id="5.3.1.24"/>
    </reaction>
</comment>
<dbReference type="InterPro" id="IPR013785">
    <property type="entry name" value="Aldolase_TIM"/>
</dbReference>
<dbReference type="InterPro" id="IPR001240">
    <property type="entry name" value="PRAI_dom"/>
</dbReference>
<evidence type="ECO:0000256" key="3">
    <source>
        <dbReference type="ARBA" id="ARBA00012572"/>
    </source>
</evidence>
<dbReference type="PANTHER" id="PTHR42894">
    <property type="entry name" value="N-(5'-PHOSPHORIBOSYL)ANTHRANILATE ISOMERASE"/>
    <property type="match status" value="1"/>
</dbReference>
<dbReference type="EC" id="5.3.1.24" evidence="3 9"/>
<organism evidence="11 12">
    <name type="scientific">Clostridium grantii DSM 8605</name>
    <dbReference type="NCBI Taxonomy" id="1121316"/>
    <lineage>
        <taxon>Bacteria</taxon>
        <taxon>Bacillati</taxon>
        <taxon>Bacillota</taxon>
        <taxon>Clostridia</taxon>
        <taxon>Eubacteriales</taxon>
        <taxon>Clostridiaceae</taxon>
        <taxon>Clostridium</taxon>
    </lineage>
</organism>
<evidence type="ECO:0000256" key="2">
    <source>
        <dbReference type="ARBA" id="ARBA00004664"/>
    </source>
</evidence>
<evidence type="ECO:0000256" key="8">
    <source>
        <dbReference type="ARBA" id="ARBA00023235"/>
    </source>
</evidence>
<protein>
    <recommendedName>
        <fullName evidence="4 9">N-(5'-phosphoribosyl)anthranilate isomerase</fullName>
        <shortName evidence="9">PRAI</shortName>
        <ecNumber evidence="3 9">5.3.1.24</ecNumber>
    </recommendedName>
</protein>
<dbReference type="AlphaFoldDB" id="A0A1M5XZC2"/>
<dbReference type="InterPro" id="IPR011060">
    <property type="entry name" value="RibuloseP-bd_barrel"/>
</dbReference>
<dbReference type="Pfam" id="PF00697">
    <property type="entry name" value="PRAI"/>
    <property type="match status" value="1"/>
</dbReference>
<evidence type="ECO:0000256" key="1">
    <source>
        <dbReference type="ARBA" id="ARBA00001164"/>
    </source>
</evidence>
<accession>A0A1M5XZC2</accession>
<sequence>MKIKICGLKRIKDIEIINENYKDVDYIGLVFAESKRKVDKELAKELIDRLNPKIKTVGVFVNSKPKEINNIVDYCKLDVVQMHGSESVEDCLRINASVWKAFKIKEESDLNLISEYEEFYGILLDAKDPGSGGSFNWHWAEKLNIKNNLILAGGINSGNVIQAMDIIKPDIVDISSGVELDGYKNSEKIKEFIRKVREYETR</sequence>
<dbReference type="EMBL" id="FQXM01000042">
    <property type="protein sequence ID" value="SHI04924.1"/>
    <property type="molecule type" value="Genomic_DNA"/>
</dbReference>
<dbReference type="Gene3D" id="3.20.20.70">
    <property type="entry name" value="Aldolase class I"/>
    <property type="match status" value="1"/>
</dbReference>
<dbReference type="PANTHER" id="PTHR42894:SF1">
    <property type="entry name" value="N-(5'-PHOSPHORIBOSYL)ANTHRANILATE ISOMERASE"/>
    <property type="match status" value="1"/>
</dbReference>
<dbReference type="GO" id="GO:0004640">
    <property type="term" value="F:phosphoribosylanthranilate isomerase activity"/>
    <property type="evidence" value="ECO:0007669"/>
    <property type="project" value="UniProtKB-UniRule"/>
</dbReference>
<dbReference type="SUPFAM" id="SSF51366">
    <property type="entry name" value="Ribulose-phoshate binding barrel"/>
    <property type="match status" value="1"/>
</dbReference>
<evidence type="ECO:0000256" key="9">
    <source>
        <dbReference type="HAMAP-Rule" id="MF_00135"/>
    </source>
</evidence>
<evidence type="ECO:0000256" key="4">
    <source>
        <dbReference type="ARBA" id="ARBA00022272"/>
    </source>
</evidence>
<evidence type="ECO:0000256" key="7">
    <source>
        <dbReference type="ARBA" id="ARBA00023141"/>
    </source>
</evidence>
<keyword evidence="12" id="KW-1185">Reference proteome</keyword>
<feature type="domain" description="N-(5'phosphoribosyl) anthranilate isomerase (PRAI)" evidence="10">
    <location>
        <begin position="3"/>
        <end position="194"/>
    </location>
</feature>
<dbReference type="CDD" id="cd00405">
    <property type="entry name" value="PRAI"/>
    <property type="match status" value="1"/>
</dbReference>
<gene>
    <name evidence="9" type="primary">trpF</name>
    <name evidence="11" type="ORF">SAMN02745207_04039</name>
</gene>
<dbReference type="Proteomes" id="UP000184447">
    <property type="component" value="Unassembled WGS sequence"/>
</dbReference>
<keyword evidence="5 9" id="KW-0028">Amino-acid biosynthesis</keyword>
<dbReference type="HAMAP" id="MF_00135">
    <property type="entry name" value="PRAI"/>
    <property type="match status" value="1"/>
</dbReference>
<evidence type="ECO:0000256" key="6">
    <source>
        <dbReference type="ARBA" id="ARBA00022822"/>
    </source>
</evidence>
<dbReference type="GO" id="GO:0000162">
    <property type="term" value="P:L-tryptophan biosynthetic process"/>
    <property type="evidence" value="ECO:0007669"/>
    <property type="project" value="UniProtKB-UniRule"/>
</dbReference>
<comment type="similarity">
    <text evidence="9">Belongs to the TrpF family.</text>
</comment>
<keyword evidence="8 9" id="KW-0413">Isomerase</keyword>
<name>A0A1M5XZC2_9CLOT</name>
<dbReference type="UniPathway" id="UPA00035">
    <property type="reaction ID" value="UER00042"/>
</dbReference>
<evidence type="ECO:0000259" key="10">
    <source>
        <dbReference type="Pfam" id="PF00697"/>
    </source>
</evidence>
<proteinExistence type="inferred from homology"/>
<dbReference type="OrthoDB" id="9786954at2"/>
<keyword evidence="6 9" id="KW-0822">Tryptophan biosynthesis</keyword>
<dbReference type="RefSeq" id="WP_073340841.1">
    <property type="nucleotide sequence ID" value="NZ_FQXM01000042.1"/>
</dbReference>